<keyword evidence="2" id="KW-1185">Reference proteome</keyword>
<protein>
    <submittedName>
        <fullName evidence="1">Uncharacterized protein</fullName>
    </submittedName>
</protein>
<name>A0A934VVL9_9BACT</name>
<comment type="caution">
    <text evidence="1">The sequence shown here is derived from an EMBL/GenBank/DDBJ whole genome shotgun (WGS) entry which is preliminary data.</text>
</comment>
<reference evidence="1" key="1">
    <citation type="submission" date="2021-01" db="EMBL/GenBank/DDBJ databases">
        <title>Modified the classification status of verrucomicrobia.</title>
        <authorList>
            <person name="Feng X."/>
        </authorList>
    </citation>
    <scope>NUCLEOTIDE SEQUENCE</scope>
    <source>
        <strain evidence="1">KCTC 22041</strain>
    </source>
</reference>
<dbReference type="RefSeq" id="WP_200272088.1">
    <property type="nucleotide sequence ID" value="NZ_JAENIJ010000025.1"/>
</dbReference>
<dbReference type="EMBL" id="JAENIJ010000025">
    <property type="protein sequence ID" value="MBK1883687.1"/>
    <property type="molecule type" value="Genomic_DNA"/>
</dbReference>
<dbReference type="Proteomes" id="UP000603141">
    <property type="component" value="Unassembled WGS sequence"/>
</dbReference>
<evidence type="ECO:0000313" key="1">
    <source>
        <dbReference type="EMBL" id="MBK1883687.1"/>
    </source>
</evidence>
<accession>A0A934VVL9</accession>
<evidence type="ECO:0000313" key="2">
    <source>
        <dbReference type="Proteomes" id="UP000603141"/>
    </source>
</evidence>
<proteinExistence type="predicted"/>
<dbReference type="AlphaFoldDB" id="A0A934VVL9"/>
<gene>
    <name evidence="1" type="ORF">JIN85_14815</name>
</gene>
<sequence length="76" mass="8675">MSRKIDPYNVSIRGVKLDPQLICRLFGISDMGQQQAIKKLLRAGSKHKTWRQDMEEAGTSIQRSLEIEEGMNTIEV</sequence>
<organism evidence="1 2">
    <name type="scientific">Luteolibacter pohnpeiensis</name>
    <dbReference type="NCBI Taxonomy" id="454153"/>
    <lineage>
        <taxon>Bacteria</taxon>
        <taxon>Pseudomonadati</taxon>
        <taxon>Verrucomicrobiota</taxon>
        <taxon>Verrucomicrobiia</taxon>
        <taxon>Verrucomicrobiales</taxon>
        <taxon>Verrucomicrobiaceae</taxon>
        <taxon>Luteolibacter</taxon>
    </lineage>
</organism>